<gene>
    <name evidence="1" type="ORF">NJU99_04950</name>
</gene>
<reference evidence="1" key="1">
    <citation type="submission" date="2022-07" db="EMBL/GenBank/DDBJ databases">
        <title>Arcobacter roscoffensis sp. nov., a marine bacterium isolated from coastal seawater collected from Roscoff, France.</title>
        <authorList>
            <person name="Pascual J."/>
            <person name="Lepeaux C."/>
            <person name="Methner A."/>
            <person name="Overmann J."/>
        </authorList>
    </citation>
    <scope>NUCLEOTIDE SEQUENCE</scope>
    <source>
        <strain evidence="1">ARW1-2F2</strain>
    </source>
</reference>
<dbReference type="SUPFAM" id="SSF101478">
    <property type="entry name" value="ADP-ribosylglycohydrolase"/>
    <property type="match status" value="1"/>
</dbReference>
<dbReference type="InterPro" id="IPR036705">
    <property type="entry name" value="Ribosyl_crysJ1_sf"/>
</dbReference>
<dbReference type="EMBL" id="CP100595">
    <property type="protein sequence ID" value="UTJ07444.1"/>
    <property type="molecule type" value="Genomic_DNA"/>
</dbReference>
<evidence type="ECO:0000313" key="1">
    <source>
        <dbReference type="EMBL" id="UTJ07444.1"/>
    </source>
</evidence>
<protein>
    <submittedName>
        <fullName evidence="1">ADP-ribosylglycohydrolase family protein</fullName>
    </submittedName>
</protein>
<dbReference type="RefSeq" id="WP_254577618.1">
    <property type="nucleotide sequence ID" value="NZ_CP100595.1"/>
</dbReference>
<organism evidence="1 2">
    <name type="scientific">Arcobacter roscoffensis</name>
    <dbReference type="NCBI Taxonomy" id="2961520"/>
    <lineage>
        <taxon>Bacteria</taxon>
        <taxon>Pseudomonadati</taxon>
        <taxon>Campylobacterota</taxon>
        <taxon>Epsilonproteobacteria</taxon>
        <taxon>Campylobacterales</taxon>
        <taxon>Arcobacteraceae</taxon>
        <taxon>Arcobacter</taxon>
    </lineage>
</organism>
<name>A0ABY5E5L6_9BACT</name>
<dbReference type="Proteomes" id="UP001060012">
    <property type="component" value="Chromosome"/>
</dbReference>
<dbReference type="Gene3D" id="1.10.4080.10">
    <property type="entry name" value="ADP-ribosylation/Crystallin J1"/>
    <property type="match status" value="1"/>
</dbReference>
<accession>A0ABY5E5L6</accession>
<evidence type="ECO:0000313" key="2">
    <source>
        <dbReference type="Proteomes" id="UP001060012"/>
    </source>
</evidence>
<dbReference type="Pfam" id="PF03747">
    <property type="entry name" value="ADP_ribosyl_GH"/>
    <property type="match status" value="1"/>
</dbReference>
<dbReference type="InterPro" id="IPR005502">
    <property type="entry name" value="Ribosyl_crysJ1"/>
</dbReference>
<keyword evidence="2" id="KW-1185">Reference proteome</keyword>
<proteinExistence type="predicted"/>
<sequence>MFEQKKIKELVLTSLVTDAYCLGTHWVYDEKQLLDDSINFEKLNKPLSIWHKEKVAGEFTHYGDQTYWLYEFLKDKEEFNENDFLEFWTNKMAAYNGYIDGASRNTLQNIKDSVVPSGSNSSDLSIVGRIAPLLKVSKTKEEFLENVEKFVKLTHNSSKALNASRFFAKVLLKVLDKKDIKEAIMSLKDEFDISIKKHIENAIDSKDKDTFQVIREFGPACDVDQGFAGTIHLLLKYDSLKEMLIENAKAGGDSSARAMIASIIFMANNSIKQIPNDWLAIKVVID</sequence>